<accession>A0ABT3IPK5</accession>
<dbReference type="RefSeq" id="WP_264732700.1">
    <property type="nucleotide sequence ID" value="NZ_JAPDNR010000001.1"/>
</dbReference>
<feature type="transmembrane region" description="Helical" evidence="1">
    <location>
        <begin position="210"/>
        <end position="233"/>
    </location>
</feature>
<organism evidence="2 3">
    <name type="scientific">Chitinophaga nivalis</name>
    <dbReference type="NCBI Taxonomy" id="2991709"/>
    <lineage>
        <taxon>Bacteria</taxon>
        <taxon>Pseudomonadati</taxon>
        <taxon>Bacteroidota</taxon>
        <taxon>Chitinophagia</taxon>
        <taxon>Chitinophagales</taxon>
        <taxon>Chitinophagaceae</taxon>
        <taxon>Chitinophaga</taxon>
    </lineage>
</organism>
<dbReference type="Pfam" id="PF05987">
    <property type="entry name" value="DUF898"/>
    <property type="match status" value="2"/>
</dbReference>
<keyword evidence="3" id="KW-1185">Reference proteome</keyword>
<evidence type="ECO:0000313" key="3">
    <source>
        <dbReference type="Proteomes" id="UP001207742"/>
    </source>
</evidence>
<feature type="transmembrane region" description="Helical" evidence="1">
    <location>
        <begin position="83"/>
        <end position="104"/>
    </location>
</feature>
<feature type="transmembrane region" description="Helical" evidence="1">
    <location>
        <begin position="254"/>
        <end position="278"/>
    </location>
</feature>
<dbReference type="EMBL" id="JAPDNS010000002">
    <property type="protein sequence ID" value="MCW3485882.1"/>
    <property type="molecule type" value="Genomic_DNA"/>
</dbReference>
<keyword evidence="1" id="KW-0812">Transmembrane</keyword>
<reference evidence="2 3" key="1">
    <citation type="submission" date="2022-10" db="EMBL/GenBank/DDBJ databases">
        <title>Chitinophaga nivalis PC15 sp. nov., isolated from Pyeongchang county, South Korea.</title>
        <authorList>
            <person name="Trinh H.N."/>
        </authorList>
    </citation>
    <scope>NUCLEOTIDE SEQUENCE [LARGE SCALE GENOMIC DNA]</scope>
    <source>
        <strain evidence="2 3">PC14</strain>
    </source>
</reference>
<feature type="transmembrane region" description="Helical" evidence="1">
    <location>
        <begin position="29"/>
        <end position="50"/>
    </location>
</feature>
<sequence length="325" mass="36929">MIQQQYTPPPPKPVHTQPILAYKGNGGTLFRIMLVNMLLTMVTLGFYYPWAKAKTLQYLYNATELDNSRFAFHGTGAEMFKGFLKAIGCIAVIIAVVVACVLAHLQIVGIVIYAIAIFTLAPFVIHGAFRYRMSRTTWRAIRFGYRGNLSAFVKLFMVEMLLTICTFGFYASWMTIKLRNYVLSNVRFGSGEFQYKGDGWDYFALNMKGMLLSMVTFGIYSFWWQAELFQYYVDNLRLVQGERSFTLRSKATGGAFAKMIILNTLLVICTLGLGFAWAQTNTLTFLMNNVHIEGDIDLASLEQTEEEYKNALGEDMADMFDISFI</sequence>
<name>A0ABT3IPK5_9BACT</name>
<keyword evidence="1" id="KW-0472">Membrane</keyword>
<protein>
    <submittedName>
        <fullName evidence="2">YjgN family protein</fullName>
    </submittedName>
</protein>
<feature type="transmembrane region" description="Helical" evidence="1">
    <location>
        <begin position="152"/>
        <end position="173"/>
    </location>
</feature>
<feature type="transmembrane region" description="Helical" evidence="1">
    <location>
        <begin position="110"/>
        <end position="131"/>
    </location>
</feature>
<comment type="caution">
    <text evidence="2">The sequence shown here is derived from an EMBL/GenBank/DDBJ whole genome shotgun (WGS) entry which is preliminary data.</text>
</comment>
<proteinExistence type="predicted"/>
<evidence type="ECO:0000313" key="2">
    <source>
        <dbReference type="EMBL" id="MCW3485882.1"/>
    </source>
</evidence>
<dbReference type="InterPro" id="IPR010295">
    <property type="entry name" value="DUF898"/>
</dbReference>
<gene>
    <name evidence="2" type="ORF">OL497_18395</name>
</gene>
<evidence type="ECO:0000256" key="1">
    <source>
        <dbReference type="SAM" id="Phobius"/>
    </source>
</evidence>
<dbReference type="Proteomes" id="UP001207742">
    <property type="component" value="Unassembled WGS sequence"/>
</dbReference>
<keyword evidence="1" id="KW-1133">Transmembrane helix</keyword>